<organism evidence="1 2">
    <name type="scientific">Smallanthus sonchifolius</name>
    <dbReference type="NCBI Taxonomy" id="185202"/>
    <lineage>
        <taxon>Eukaryota</taxon>
        <taxon>Viridiplantae</taxon>
        <taxon>Streptophyta</taxon>
        <taxon>Embryophyta</taxon>
        <taxon>Tracheophyta</taxon>
        <taxon>Spermatophyta</taxon>
        <taxon>Magnoliopsida</taxon>
        <taxon>eudicotyledons</taxon>
        <taxon>Gunneridae</taxon>
        <taxon>Pentapetalae</taxon>
        <taxon>asterids</taxon>
        <taxon>campanulids</taxon>
        <taxon>Asterales</taxon>
        <taxon>Asteraceae</taxon>
        <taxon>Asteroideae</taxon>
        <taxon>Heliantheae alliance</taxon>
        <taxon>Millerieae</taxon>
        <taxon>Smallanthus</taxon>
    </lineage>
</organism>
<keyword evidence="2" id="KW-1185">Reference proteome</keyword>
<accession>A0ACB8XZN6</accession>
<proteinExistence type="predicted"/>
<name>A0ACB8XZN6_9ASTR</name>
<evidence type="ECO:0000313" key="1">
    <source>
        <dbReference type="EMBL" id="KAI3676769.1"/>
    </source>
</evidence>
<dbReference type="EMBL" id="CM042046">
    <property type="protein sequence ID" value="KAI3676769.1"/>
    <property type="molecule type" value="Genomic_DNA"/>
</dbReference>
<dbReference type="Proteomes" id="UP001056120">
    <property type="component" value="Linkage Group LG29"/>
</dbReference>
<reference evidence="2" key="1">
    <citation type="journal article" date="2022" name="Mol. Ecol. Resour.">
        <title>The genomes of chicory, endive, great burdock and yacon provide insights into Asteraceae palaeo-polyploidization history and plant inulin production.</title>
        <authorList>
            <person name="Fan W."/>
            <person name="Wang S."/>
            <person name="Wang H."/>
            <person name="Wang A."/>
            <person name="Jiang F."/>
            <person name="Liu H."/>
            <person name="Zhao H."/>
            <person name="Xu D."/>
            <person name="Zhang Y."/>
        </authorList>
    </citation>
    <scope>NUCLEOTIDE SEQUENCE [LARGE SCALE GENOMIC DNA]</scope>
    <source>
        <strain evidence="2">cv. Yunnan</strain>
    </source>
</reference>
<comment type="caution">
    <text evidence="1">The sequence shown here is derived from an EMBL/GenBank/DDBJ whole genome shotgun (WGS) entry which is preliminary data.</text>
</comment>
<evidence type="ECO:0000313" key="2">
    <source>
        <dbReference type="Proteomes" id="UP001056120"/>
    </source>
</evidence>
<sequence length="129" mass="14857">MANRGRRTTYKGMVTHFKWCRYQELPKEQGLLAAYRCILQLGYLCGENNGQHTFSLAYGKVEANKRSVIVNYLVEDYGFNVEELPLSISTKKFKAMTKGKAKANSSQTTHVDRVTARFNFIAEMKKKRH</sequence>
<gene>
    <name evidence="1" type="ORF">L1987_86382</name>
</gene>
<protein>
    <submittedName>
        <fullName evidence="1">Uncharacterized protein</fullName>
    </submittedName>
</protein>
<reference evidence="1 2" key="2">
    <citation type="journal article" date="2022" name="Mol. Ecol. Resour.">
        <title>The genomes of chicory, endive, great burdock and yacon provide insights into Asteraceae paleo-polyploidization history and plant inulin production.</title>
        <authorList>
            <person name="Fan W."/>
            <person name="Wang S."/>
            <person name="Wang H."/>
            <person name="Wang A."/>
            <person name="Jiang F."/>
            <person name="Liu H."/>
            <person name="Zhao H."/>
            <person name="Xu D."/>
            <person name="Zhang Y."/>
        </authorList>
    </citation>
    <scope>NUCLEOTIDE SEQUENCE [LARGE SCALE GENOMIC DNA]</scope>
    <source>
        <strain evidence="2">cv. Yunnan</strain>
        <tissue evidence="1">Leaves</tissue>
    </source>
</reference>